<dbReference type="Proteomes" id="UP000263014">
    <property type="component" value="Unassembled WGS sequence"/>
</dbReference>
<evidence type="ECO:0000313" key="3">
    <source>
        <dbReference type="EMBL" id="RGI99134.1"/>
    </source>
</evidence>
<dbReference type="PANTHER" id="PTHR43649">
    <property type="entry name" value="ARABINOSE-BINDING PROTEIN-RELATED"/>
    <property type="match status" value="1"/>
</dbReference>
<dbReference type="SUPFAM" id="SSF53850">
    <property type="entry name" value="Periplasmic binding protein-like II"/>
    <property type="match status" value="1"/>
</dbReference>
<evidence type="ECO:0000313" key="4">
    <source>
        <dbReference type="Proteomes" id="UP000261023"/>
    </source>
</evidence>
<evidence type="ECO:0000256" key="1">
    <source>
        <dbReference type="SAM" id="SignalP"/>
    </source>
</evidence>
<evidence type="ECO:0000313" key="2">
    <source>
        <dbReference type="EMBL" id="RGD72171.1"/>
    </source>
</evidence>
<feature type="chain" id="PRO_5042356385" evidence="1">
    <location>
        <begin position="22"/>
        <end position="454"/>
    </location>
</feature>
<comment type="caution">
    <text evidence="3">The sequence shown here is derived from an EMBL/GenBank/DDBJ whole genome shotgun (WGS) entry which is preliminary data.</text>
</comment>
<proteinExistence type="predicted"/>
<dbReference type="Pfam" id="PF13416">
    <property type="entry name" value="SBP_bac_8"/>
    <property type="match status" value="1"/>
</dbReference>
<dbReference type="RefSeq" id="WP_002600830.1">
    <property type="nucleotide sequence ID" value="NZ_QSON01000014.1"/>
</dbReference>
<dbReference type="OrthoDB" id="42940at2"/>
<dbReference type="PROSITE" id="PS51257">
    <property type="entry name" value="PROKAR_LIPOPROTEIN"/>
    <property type="match status" value="1"/>
</dbReference>
<evidence type="ECO:0000313" key="5">
    <source>
        <dbReference type="Proteomes" id="UP000263014"/>
    </source>
</evidence>
<protein>
    <submittedName>
        <fullName evidence="3">Extracellular solute-binding protein</fullName>
    </submittedName>
</protein>
<dbReference type="InterPro" id="IPR006059">
    <property type="entry name" value="SBP"/>
</dbReference>
<sequence>MKKRLMALTMAAAMVFTTACSGGGTASPTEAAKTEAAKTEAAKTEAASTEEQTTEAEITEPVTIKFANYALLEQGYEEFWNGVKTDFEAKNPNITIEWVTAPYGEIVNQVINMAGGGDRIDMIFGEIGWVPGLADAGLTIPVDEVLPADYLADFYPAILDSFNIDGKPYGLPMYVSPYVLYYNTELFEQAGLDPNSPPATYDEMLEYAEKLSQLKDSNGNPVYAFGQTTASVPVSGSSINGMIFNFGGTLLADDGSLSIDNQGFKDSITMLKTLDEKGYNPQNAKLKDLRNLFALGQLAMYYDQSWGFNGIQSINPDAKKFTASAKPLAGGSGTGESILQAHCLMYVDNGDAQKAACSKLTQYLVTSEVLNDYLANITPAYPAKKSMEGATGTNPVLAGAAGSAENVKAQVFVPQISDLNLELCTLAQAVTVSGKDVDTAIEDFRKAAEAILGN</sequence>
<dbReference type="PANTHER" id="PTHR43649:SF12">
    <property type="entry name" value="DIACETYLCHITOBIOSE BINDING PROTEIN DASA"/>
    <property type="match status" value="1"/>
</dbReference>
<dbReference type="AlphaFoldDB" id="A0A374P121"/>
<dbReference type="EMBL" id="QTJW01000002">
    <property type="protein sequence ID" value="RGD72171.1"/>
    <property type="molecule type" value="Genomic_DNA"/>
</dbReference>
<accession>A0A374P121</accession>
<feature type="signal peptide" evidence="1">
    <location>
        <begin position="1"/>
        <end position="21"/>
    </location>
</feature>
<organism evidence="3 5">
    <name type="scientific">Hungatella hathewayi</name>
    <dbReference type="NCBI Taxonomy" id="154046"/>
    <lineage>
        <taxon>Bacteria</taxon>
        <taxon>Bacillati</taxon>
        <taxon>Bacillota</taxon>
        <taxon>Clostridia</taxon>
        <taxon>Lachnospirales</taxon>
        <taxon>Lachnospiraceae</taxon>
        <taxon>Hungatella</taxon>
    </lineage>
</organism>
<dbReference type="EMBL" id="QSON01000014">
    <property type="protein sequence ID" value="RGI99134.1"/>
    <property type="molecule type" value="Genomic_DNA"/>
</dbReference>
<name>A0A374P121_9FIRM</name>
<gene>
    <name evidence="2" type="ORF">DWX31_03810</name>
    <name evidence="3" type="ORF">DXD79_24045</name>
</gene>
<dbReference type="Proteomes" id="UP000261023">
    <property type="component" value="Unassembled WGS sequence"/>
</dbReference>
<keyword evidence="1" id="KW-0732">Signal</keyword>
<dbReference type="Gene3D" id="3.40.190.10">
    <property type="entry name" value="Periplasmic binding protein-like II"/>
    <property type="match status" value="1"/>
</dbReference>
<reference evidence="4 5" key="1">
    <citation type="submission" date="2018-08" db="EMBL/GenBank/DDBJ databases">
        <title>A genome reference for cultivated species of the human gut microbiota.</title>
        <authorList>
            <person name="Zou Y."/>
            <person name="Xue W."/>
            <person name="Luo G."/>
        </authorList>
    </citation>
    <scope>NUCLEOTIDE SEQUENCE [LARGE SCALE GENOMIC DNA]</scope>
    <source>
        <strain evidence="2 4">AF19-13AC</strain>
        <strain evidence="3 5">TM09-12</strain>
    </source>
</reference>
<dbReference type="InterPro" id="IPR050490">
    <property type="entry name" value="Bact_solute-bd_prot1"/>
</dbReference>